<comment type="caution">
    <text evidence="7">The sequence shown here is derived from an EMBL/GenBank/DDBJ whole genome shotgun (WGS) entry which is preliminary data.</text>
</comment>
<dbReference type="PANTHER" id="PTHR31391">
    <property type="entry name" value="B3 DOMAIN-CONTAINING PROTEIN OS11G0197600-RELATED"/>
    <property type="match status" value="1"/>
</dbReference>
<evidence type="ECO:0000313" key="8">
    <source>
        <dbReference type="Proteomes" id="UP000298416"/>
    </source>
</evidence>
<evidence type="ECO:0000256" key="3">
    <source>
        <dbReference type="ARBA" id="ARBA00023125"/>
    </source>
</evidence>
<keyword evidence="8" id="KW-1185">Reference proteome</keyword>
<dbReference type="PROSITE" id="PS50863">
    <property type="entry name" value="B3"/>
    <property type="match status" value="2"/>
</dbReference>
<organism evidence="7">
    <name type="scientific">Salvia splendens</name>
    <name type="common">Scarlet sage</name>
    <dbReference type="NCBI Taxonomy" id="180675"/>
    <lineage>
        <taxon>Eukaryota</taxon>
        <taxon>Viridiplantae</taxon>
        <taxon>Streptophyta</taxon>
        <taxon>Embryophyta</taxon>
        <taxon>Tracheophyta</taxon>
        <taxon>Spermatophyta</taxon>
        <taxon>Magnoliopsida</taxon>
        <taxon>eudicotyledons</taxon>
        <taxon>Gunneridae</taxon>
        <taxon>Pentapetalae</taxon>
        <taxon>asterids</taxon>
        <taxon>lamiids</taxon>
        <taxon>Lamiales</taxon>
        <taxon>Lamiaceae</taxon>
        <taxon>Nepetoideae</taxon>
        <taxon>Mentheae</taxon>
        <taxon>Salviinae</taxon>
        <taxon>Salvia</taxon>
        <taxon>Salvia subgen. Calosphace</taxon>
        <taxon>core Calosphace</taxon>
    </lineage>
</organism>
<evidence type="ECO:0000256" key="4">
    <source>
        <dbReference type="ARBA" id="ARBA00023163"/>
    </source>
</evidence>
<feature type="domain" description="TF-B3" evidence="6">
    <location>
        <begin position="202"/>
        <end position="255"/>
    </location>
</feature>
<evidence type="ECO:0000259" key="6">
    <source>
        <dbReference type="PROSITE" id="PS50863"/>
    </source>
</evidence>
<dbReference type="InterPro" id="IPR044837">
    <property type="entry name" value="REM16-like"/>
</dbReference>
<dbReference type="InterPro" id="IPR015300">
    <property type="entry name" value="DNA-bd_pseudobarrel_sf"/>
</dbReference>
<feature type="domain" description="TF-B3" evidence="6">
    <location>
        <begin position="8"/>
        <end position="101"/>
    </location>
</feature>
<comment type="subcellular location">
    <subcellularLocation>
        <location evidence="1">Nucleus</location>
    </subcellularLocation>
</comment>
<dbReference type="GO" id="GO:0003677">
    <property type="term" value="F:DNA binding"/>
    <property type="evidence" value="ECO:0007669"/>
    <property type="project" value="UniProtKB-KW"/>
</dbReference>
<dbReference type="EMBL" id="PNBA02000019">
    <property type="protein sequence ID" value="KAG6391418.1"/>
    <property type="molecule type" value="Genomic_DNA"/>
</dbReference>
<evidence type="ECO:0000256" key="1">
    <source>
        <dbReference type="ARBA" id="ARBA00004123"/>
    </source>
</evidence>
<dbReference type="AlphaFoldDB" id="A0A8X8WAP1"/>
<dbReference type="InterPro" id="IPR003340">
    <property type="entry name" value="B3_DNA-bd"/>
</dbReference>
<evidence type="ECO:0000256" key="2">
    <source>
        <dbReference type="ARBA" id="ARBA00023015"/>
    </source>
</evidence>
<protein>
    <recommendedName>
        <fullName evidence="6">TF-B3 domain-containing protein</fullName>
    </recommendedName>
</protein>
<dbReference type="Pfam" id="PF02362">
    <property type="entry name" value="B3"/>
    <property type="match status" value="2"/>
</dbReference>
<dbReference type="Gene3D" id="2.40.330.10">
    <property type="entry name" value="DNA-binding pseudobarrel domain"/>
    <property type="match status" value="2"/>
</dbReference>
<accession>A0A8X8WAP1</accession>
<dbReference type="CDD" id="cd10017">
    <property type="entry name" value="B3_DNA"/>
    <property type="match status" value="2"/>
</dbReference>
<keyword evidence="2" id="KW-0805">Transcription regulation</keyword>
<keyword evidence="5" id="KW-0539">Nucleus</keyword>
<gene>
    <name evidence="7" type="ORF">SASPL_149172</name>
</gene>
<proteinExistence type="predicted"/>
<keyword evidence="4" id="KW-0804">Transcription</keyword>
<evidence type="ECO:0000313" key="7">
    <source>
        <dbReference type="EMBL" id="KAG6391418.1"/>
    </source>
</evidence>
<dbReference type="Proteomes" id="UP000298416">
    <property type="component" value="Unassembled WGS sequence"/>
</dbReference>
<dbReference type="SMART" id="SM01019">
    <property type="entry name" value="B3"/>
    <property type="match status" value="2"/>
</dbReference>
<evidence type="ECO:0000256" key="5">
    <source>
        <dbReference type="ARBA" id="ARBA00023242"/>
    </source>
</evidence>
<name>A0A8X8WAP1_SALSN</name>
<reference evidence="7" key="1">
    <citation type="submission" date="2018-01" db="EMBL/GenBank/DDBJ databases">
        <authorList>
            <person name="Mao J.F."/>
        </authorList>
    </citation>
    <scope>NUCLEOTIDE SEQUENCE</scope>
    <source>
        <strain evidence="7">Huo1</strain>
        <tissue evidence="7">Leaf</tissue>
    </source>
</reference>
<reference evidence="7" key="2">
    <citation type="submission" date="2020-08" db="EMBL/GenBank/DDBJ databases">
        <title>Plant Genome Project.</title>
        <authorList>
            <person name="Zhang R.-G."/>
        </authorList>
    </citation>
    <scope>NUCLEOTIDE SEQUENCE</scope>
    <source>
        <strain evidence="7">Huo1</strain>
        <tissue evidence="7">Leaf</tissue>
    </source>
</reference>
<sequence length="255" mass="28691">MAASGHNPPFVKIYHSQVHGSSLRIPPQWVQLYGRDLPPQCFLVMPNGGKWDVRLLNVENGCYFRAGWSSFVVANNIKNGDILVFTHVGAGVFQVIRAAALTGCPPIYDYDGALWPVSETDLIPDLETSDDYESSETDSVASSDNADGILPIKSLAIEEHPSFTVTFTKTTINKTLEIPLSFWTKFIRESAIECETYFTVFGGTWEMRLAKHKGHIRVKRGWSHFKQVNRLKVGMTCCFYLVDTEEVHFYVAIHP</sequence>
<keyword evidence="3" id="KW-0238">DNA-binding</keyword>
<dbReference type="SUPFAM" id="SSF101936">
    <property type="entry name" value="DNA-binding pseudobarrel domain"/>
    <property type="match status" value="2"/>
</dbReference>
<dbReference type="GO" id="GO:0005634">
    <property type="term" value="C:nucleus"/>
    <property type="evidence" value="ECO:0007669"/>
    <property type="project" value="UniProtKB-SubCell"/>
</dbReference>